<evidence type="ECO:0000313" key="2">
    <source>
        <dbReference type="Proteomes" id="UP000224460"/>
    </source>
</evidence>
<comment type="caution">
    <text evidence="1">The sequence shown here is derived from an EMBL/GenBank/DDBJ whole genome shotgun (WGS) entry which is preliminary data.</text>
</comment>
<dbReference type="Proteomes" id="UP000224460">
    <property type="component" value="Unassembled WGS sequence"/>
</dbReference>
<reference evidence="1" key="1">
    <citation type="submission" date="2017-10" db="EMBL/GenBank/DDBJ databases">
        <title>Genome sequence of cellulolytic Lachnospiraceae bacterium XHS1971 isolated from hotspring sediment.</title>
        <authorList>
            <person name="Vasudevan G."/>
            <person name="Joshi A.J."/>
            <person name="Hivarkar S."/>
            <person name="Lanjekar V.B."/>
            <person name="Dhakephalkar P.K."/>
            <person name="Dagar S."/>
        </authorList>
    </citation>
    <scope>NUCLEOTIDE SEQUENCE</scope>
    <source>
        <strain evidence="1">XHS1971</strain>
    </source>
</reference>
<organism evidence="1 2">
    <name type="scientific">Sporanaerobium hydrogeniformans</name>
    <dbReference type="NCBI Taxonomy" id="3072179"/>
    <lineage>
        <taxon>Bacteria</taxon>
        <taxon>Bacillati</taxon>
        <taxon>Bacillota</taxon>
        <taxon>Clostridia</taxon>
        <taxon>Lachnospirales</taxon>
        <taxon>Lachnospiraceae</taxon>
        <taxon>Sporanaerobium</taxon>
    </lineage>
</organism>
<proteinExistence type="predicted"/>
<name>A0AC61DAF2_9FIRM</name>
<protein>
    <submittedName>
        <fullName evidence="1">Uncharacterized protein</fullName>
    </submittedName>
</protein>
<keyword evidence="2" id="KW-1185">Reference proteome</keyword>
<sequence>MQKQEKWMLIGALLMAFVGVEWLLFGGLGVSVVICATMYFIWRLLAIRLIGSKVNNRSYLWFIPIVLCTLCFVLFSNPVLKVLNILFLIGLIVVQDIQLFIRTDKEFFSIEGVIEVLNLGVHLPFDYMNMPKEWLKASAGDEKKEWFQAVGKVFLGLLIAVPFIGILIILLASADAAFNGMLEFIFEHINLRWTELIIKLPLMLFSFFFFISYFYGLQHKKEKEGVMRKEESSTKPCLDFIVVGTVATLFCLVYVVFCFSQLAYFISAFSGILPSDFTYAEYARRGFFETLPLTLFNLAMLSILSYMSKWVEGNKKRYVKGMMGFITGFTLFLVVCALSKMGMYMQEYGLTLKRVYVAWFLSFIIVITLLIFIKLWYKKINLIKSIVIAFIVMYLGLNYLNVDYLVAKQNIYLYQSGKTETLSFCFYLSTSAMGPVIELINESPEPNENATNLMRDLKKQMEHKTWESWNLADYKANKLFIEHEMIK</sequence>
<accession>A0AC61DAF2</accession>
<gene>
    <name evidence="1" type="ORF">CS063_11370</name>
</gene>
<dbReference type="EMBL" id="PEDL01000012">
    <property type="protein sequence ID" value="PHV70261.1"/>
    <property type="molecule type" value="Genomic_DNA"/>
</dbReference>
<evidence type="ECO:0000313" key="1">
    <source>
        <dbReference type="EMBL" id="PHV70261.1"/>
    </source>
</evidence>